<dbReference type="PANTHER" id="PTHR31896">
    <property type="entry name" value="FAMILY REGULATORY PROTEIN, PUTATIVE (AFU_ORTHOLOGUE AFUA_3G14730)-RELATED"/>
    <property type="match status" value="1"/>
</dbReference>
<dbReference type="GeneID" id="34554754"/>
<dbReference type="EMBL" id="MJBS01000008">
    <property type="protein sequence ID" value="OHF03206.1"/>
    <property type="molecule type" value="Genomic_DNA"/>
</dbReference>
<reference evidence="5 6" key="1">
    <citation type="submission" date="2016-09" db="EMBL/GenBank/DDBJ databases">
        <authorList>
            <person name="Capua I."/>
            <person name="De Benedictis P."/>
            <person name="Joannis T."/>
            <person name="Lombin L.H."/>
            <person name="Cattoli G."/>
        </authorList>
    </citation>
    <scope>NUCLEOTIDE SEQUENCE [LARGE SCALE GENOMIC DNA]</scope>
    <source>
        <strain evidence="5 6">IMI 309357</strain>
    </source>
</reference>
<gene>
    <name evidence="5" type="ORF">CORC01_01590</name>
</gene>
<keyword evidence="6" id="KW-1185">Reference proteome</keyword>
<comment type="caution">
    <text evidence="5">The sequence shown here is derived from an EMBL/GenBank/DDBJ whole genome shotgun (WGS) entry which is preliminary data.</text>
</comment>
<protein>
    <recommendedName>
        <fullName evidence="7">BCL5p</fullName>
    </recommendedName>
</protein>
<evidence type="ECO:0000256" key="4">
    <source>
        <dbReference type="ARBA" id="ARBA00023315"/>
    </source>
</evidence>
<evidence type="ECO:0000313" key="6">
    <source>
        <dbReference type="Proteomes" id="UP000176998"/>
    </source>
</evidence>
<organism evidence="5 6">
    <name type="scientific">Colletotrichum orchidophilum</name>
    <dbReference type="NCBI Taxonomy" id="1209926"/>
    <lineage>
        <taxon>Eukaryota</taxon>
        <taxon>Fungi</taxon>
        <taxon>Dikarya</taxon>
        <taxon>Ascomycota</taxon>
        <taxon>Pezizomycotina</taxon>
        <taxon>Sordariomycetes</taxon>
        <taxon>Hypocreomycetidae</taxon>
        <taxon>Glomerellales</taxon>
        <taxon>Glomerellaceae</taxon>
        <taxon>Colletotrichum</taxon>
    </lineage>
</organism>
<comment type="similarity">
    <text evidence="2">Belongs to the plant acyltransferase family.</text>
</comment>
<evidence type="ECO:0000256" key="2">
    <source>
        <dbReference type="ARBA" id="ARBA00009861"/>
    </source>
</evidence>
<evidence type="ECO:0000256" key="3">
    <source>
        <dbReference type="ARBA" id="ARBA00022679"/>
    </source>
</evidence>
<dbReference type="Proteomes" id="UP000176998">
    <property type="component" value="Unassembled WGS sequence"/>
</dbReference>
<dbReference type="RefSeq" id="XP_022480343.1">
    <property type="nucleotide sequence ID" value="XM_022613244.1"/>
</dbReference>
<keyword evidence="4" id="KW-0012">Acyltransferase</keyword>
<dbReference type="InterPro" id="IPR051283">
    <property type="entry name" value="Sec_Metabolite_Acyltrans"/>
</dbReference>
<dbReference type="AlphaFoldDB" id="A0A1G4BPK3"/>
<comment type="pathway">
    <text evidence="1">Secondary metabolite biosynthesis.</text>
</comment>
<evidence type="ECO:0008006" key="7">
    <source>
        <dbReference type="Google" id="ProtNLM"/>
    </source>
</evidence>
<dbReference type="GO" id="GO:0016746">
    <property type="term" value="F:acyltransferase activity"/>
    <property type="evidence" value="ECO:0007669"/>
    <property type="project" value="UniProtKB-KW"/>
</dbReference>
<keyword evidence="3" id="KW-0808">Transferase</keyword>
<accession>A0A1G4BPK3</accession>
<name>A0A1G4BPK3_9PEZI</name>
<dbReference type="InterPro" id="IPR023213">
    <property type="entry name" value="CAT-like_dom_sf"/>
</dbReference>
<sequence>MREEALKLARDEVEDEVLPIHFIDQAAIVRNLLFNFTFRYNKVLDAGKLHESLLQLIHMPGWKKLGGRLRATSGGKLEIHVPRSFSKTRPAVRFSHIDYLDIDIDSHSLASRLPKPTGSKPSLHEGSHAFKVFAAPENLPKDVGHYLKSDEPLLCLQITSFADATLVAFTFPHSLADAMGTSELLKAWSNIVMGKSHLVKPLQGIHYDVLDSVGTDLDKKVSQGNFVLEGQQTRGLSLISFIARYVWDILTRRNVQSRHIYLPANYLMHLRQGVEQDLKEHNGGVVPFISDGDLITAWGSRLVMSSRSWKRGSAVICNVFDVRRRLENTFTPAGPYLQNLMLPATTILSRQEAATATTAQIAQRLRQAITEQAGDVQTRRLMRLARKWFSTLGTIPLFARWDSRMIACSNWTKAKFLDAADSSSAASGDVGKDKVCARVGHSAASAAQGDRPVMFWGTTLNANDKTRDAFMIYGKDELGNYWVQGFLRQETWDLIREELRQYGKESKESI</sequence>
<proteinExistence type="inferred from homology"/>
<dbReference type="Gene3D" id="3.30.559.10">
    <property type="entry name" value="Chloramphenicol acetyltransferase-like domain"/>
    <property type="match status" value="2"/>
</dbReference>
<evidence type="ECO:0000256" key="1">
    <source>
        <dbReference type="ARBA" id="ARBA00005179"/>
    </source>
</evidence>
<dbReference type="OrthoDB" id="21502at2759"/>
<dbReference type="PANTHER" id="PTHR31896:SF69">
    <property type="entry name" value="FAMILY REGULATORY PROTEIN, PUTATIVE (AFU_ORTHOLOGUE AFUA_3G14730)-RELATED"/>
    <property type="match status" value="1"/>
</dbReference>
<evidence type="ECO:0000313" key="5">
    <source>
        <dbReference type="EMBL" id="OHF03206.1"/>
    </source>
</evidence>